<dbReference type="EMBL" id="MCFD01000013">
    <property type="protein sequence ID" value="ORX67157.1"/>
    <property type="molecule type" value="Genomic_DNA"/>
</dbReference>
<name>A0A1Y1W0X7_9FUNG</name>
<dbReference type="Proteomes" id="UP000193922">
    <property type="component" value="Unassembled WGS sequence"/>
</dbReference>
<organism evidence="1 2">
    <name type="scientific">Linderina pennispora</name>
    <dbReference type="NCBI Taxonomy" id="61395"/>
    <lineage>
        <taxon>Eukaryota</taxon>
        <taxon>Fungi</taxon>
        <taxon>Fungi incertae sedis</taxon>
        <taxon>Zoopagomycota</taxon>
        <taxon>Kickxellomycotina</taxon>
        <taxon>Kickxellomycetes</taxon>
        <taxon>Kickxellales</taxon>
        <taxon>Kickxellaceae</taxon>
        <taxon>Linderina</taxon>
    </lineage>
</organism>
<dbReference type="AlphaFoldDB" id="A0A1Y1W0X7"/>
<keyword evidence="2" id="KW-1185">Reference proteome</keyword>
<reference evidence="1 2" key="1">
    <citation type="submission" date="2016-07" db="EMBL/GenBank/DDBJ databases">
        <title>Pervasive Adenine N6-methylation of Active Genes in Fungi.</title>
        <authorList>
            <consortium name="DOE Joint Genome Institute"/>
            <person name="Mondo S.J."/>
            <person name="Dannebaum R.O."/>
            <person name="Kuo R.C."/>
            <person name="Labutti K."/>
            <person name="Haridas S."/>
            <person name="Kuo A."/>
            <person name="Salamov A."/>
            <person name="Ahrendt S.R."/>
            <person name="Lipzen A."/>
            <person name="Sullivan W."/>
            <person name="Andreopoulos W.B."/>
            <person name="Clum A."/>
            <person name="Lindquist E."/>
            <person name="Daum C."/>
            <person name="Ramamoorthy G.K."/>
            <person name="Gryganskyi A."/>
            <person name="Culley D."/>
            <person name="Magnuson J.K."/>
            <person name="James T.Y."/>
            <person name="O'Malley M.A."/>
            <person name="Stajich J.E."/>
            <person name="Spatafora J.W."/>
            <person name="Visel A."/>
            <person name="Grigoriev I.V."/>
        </authorList>
    </citation>
    <scope>NUCLEOTIDE SEQUENCE [LARGE SCALE GENOMIC DNA]</scope>
    <source>
        <strain evidence="1 2">ATCC 12442</strain>
    </source>
</reference>
<sequence length="51" mass="5494">MTCTARGMEDTQAYVVVRLQGSPMAHLIINAVWILSLGQTFQADLGNSSVV</sequence>
<evidence type="ECO:0000313" key="2">
    <source>
        <dbReference type="Proteomes" id="UP000193922"/>
    </source>
</evidence>
<evidence type="ECO:0000313" key="1">
    <source>
        <dbReference type="EMBL" id="ORX67157.1"/>
    </source>
</evidence>
<proteinExistence type="predicted"/>
<gene>
    <name evidence="1" type="ORF">DL89DRAFT_269584</name>
</gene>
<dbReference type="RefSeq" id="XP_040741079.1">
    <property type="nucleotide sequence ID" value="XM_040888353.1"/>
</dbReference>
<accession>A0A1Y1W0X7</accession>
<dbReference type="GeneID" id="63805001"/>
<comment type="caution">
    <text evidence="1">The sequence shown here is derived from an EMBL/GenBank/DDBJ whole genome shotgun (WGS) entry which is preliminary data.</text>
</comment>
<protein>
    <submittedName>
        <fullName evidence="1">Uncharacterized protein</fullName>
    </submittedName>
</protein>